<dbReference type="InterPro" id="IPR001073">
    <property type="entry name" value="C1q_dom"/>
</dbReference>
<accession>A0A8W8MT95</accession>
<evidence type="ECO:0000256" key="3">
    <source>
        <dbReference type="ARBA" id="ARBA00022729"/>
    </source>
</evidence>
<dbReference type="Pfam" id="PF00386">
    <property type="entry name" value="C1q"/>
    <property type="match status" value="1"/>
</dbReference>
<dbReference type="InterPro" id="IPR008983">
    <property type="entry name" value="Tumour_necrosis_fac-like_dom"/>
</dbReference>
<dbReference type="SMART" id="SM00110">
    <property type="entry name" value="C1Q"/>
    <property type="match status" value="1"/>
</dbReference>
<keyword evidence="6" id="KW-1185">Reference proteome</keyword>
<dbReference type="Gene3D" id="2.60.120.40">
    <property type="match status" value="1"/>
</dbReference>
<dbReference type="PANTHER" id="PTHR22923">
    <property type="entry name" value="CEREBELLIN-RELATED"/>
    <property type="match status" value="1"/>
</dbReference>
<dbReference type="Proteomes" id="UP000005408">
    <property type="component" value="Unassembled WGS sequence"/>
</dbReference>
<keyword evidence="2" id="KW-0964">Secreted</keyword>
<dbReference type="PRINTS" id="PR00007">
    <property type="entry name" value="COMPLEMNTC1Q"/>
</dbReference>
<feature type="domain" description="C1q" evidence="4">
    <location>
        <begin position="88"/>
        <end position="217"/>
    </location>
</feature>
<protein>
    <recommendedName>
        <fullName evidence="4">C1q domain-containing protein</fullName>
    </recommendedName>
</protein>
<comment type="subcellular location">
    <subcellularLocation>
        <location evidence="1">Secreted</location>
    </subcellularLocation>
</comment>
<evidence type="ECO:0000256" key="2">
    <source>
        <dbReference type="ARBA" id="ARBA00022525"/>
    </source>
</evidence>
<dbReference type="AlphaFoldDB" id="A0A8W8MT95"/>
<dbReference type="OrthoDB" id="6368610at2759"/>
<evidence type="ECO:0000256" key="1">
    <source>
        <dbReference type="ARBA" id="ARBA00004613"/>
    </source>
</evidence>
<name>A0A8W8MT95_MAGGI</name>
<sequence>MKTRIFVCFAVIHVWSFGNAIFVKEALLRHILDELATLKNDVLEQQPYEHQKDSERESSREKTEIFLPEAHIPSRGRRDILNFKRLLTPVQKIGFTAVRHSNSAVHGNEIIVFGTSITNQGSAYNPTSGIFTAPVNGMYVFFYDLECMKTNGDTYVKLMKNAANTGIESYCHGLGDIDNTSTLGVLYLEAGDMVSIRLSNSDSKIFGYKTIFSGFLI</sequence>
<dbReference type="SUPFAM" id="SSF49842">
    <property type="entry name" value="TNF-like"/>
    <property type="match status" value="1"/>
</dbReference>
<dbReference type="PANTHER" id="PTHR22923:SF116">
    <property type="entry name" value="C1Q DOMAIN-CONTAINING PROTEIN"/>
    <property type="match status" value="1"/>
</dbReference>
<evidence type="ECO:0000313" key="6">
    <source>
        <dbReference type="Proteomes" id="UP000005408"/>
    </source>
</evidence>
<reference evidence="5" key="1">
    <citation type="submission" date="2022-08" db="UniProtKB">
        <authorList>
            <consortium name="EnsemblMetazoa"/>
        </authorList>
    </citation>
    <scope>IDENTIFICATION</scope>
    <source>
        <strain evidence="5">05x7-T-G4-1.051#20</strain>
    </source>
</reference>
<proteinExistence type="predicted"/>
<dbReference type="PROSITE" id="PS50871">
    <property type="entry name" value="C1Q"/>
    <property type="match status" value="1"/>
</dbReference>
<dbReference type="GO" id="GO:0005576">
    <property type="term" value="C:extracellular region"/>
    <property type="evidence" value="ECO:0007669"/>
    <property type="project" value="UniProtKB-SubCell"/>
</dbReference>
<evidence type="ECO:0000313" key="5">
    <source>
        <dbReference type="EnsemblMetazoa" id="G35230.1:cds"/>
    </source>
</evidence>
<organism evidence="5 6">
    <name type="scientific">Magallana gigas</name>
    <name type="common">Pacific oyster</name>
    <name type="synonym">Crassostrea gigas</name>
    <dbReference type="NCBI Taxonomy" id="29159"/>
    <lineage>
        <taxon>Eukaryota</taxon>
        <taxon>Metazoa</taxon>
        <taxon>Spiralia</taxon>
        <taxon>Lophotrochozoa</taxon>
        <taxon>Mollusca</taxon>
        <taxon>Bivalvia</taxon>
        <taxon>Autobranchia</taxon>
        <taxon>Pteriomorphia</taxon>
        <taxon>Ostreida</taxon>
        <taxon>Ostreoidea</taxon>
        <taxon>Ostreidae</taxon>
        <taxon>Magallana</taxon>
    </lineage>
</organism>
<dbReference type="EnsemblMetazoa" id="G35230.1">
    <property type="protein sequence ID" value="G35230.1:cds"/>
    <property type="gene ID" value="G35230"/>
</dbReference>
<keyword evidence="3" id="KW-0732">Signal</keyword>
<evidence type="ECO:0000259" key="4">
    <source>
        <dbReference type="PROSITE" id="PS50871"/>
    </source>
</evidence>
<dbReference type="InterPro" id="IPR050822">
    <property type="entry name" value="Cerebellin_Synaptic_Org"/>
</dbReference>